<gene>
    <name evidence="2" type="ORF">NGM29_13725</name>
</gene>
<evidence type="ECO:0000313" key="3">
    <source>
        <dbReference type="Proteomes" id="UP001056855"/>
    </source>
</evidence>
<sequence>MVCVSSTPWTPVDRSTCDHCGAHVSEQFRRVYGDSSDRAHRCGECDSFRRLSRGTGAGVDVAIPDPEIAPGRHGGEADV</sequence>
<evidence type="ECO:0000313" key="2">
    <source>
        <dbReference type="EMBL" id="UTF52832.1"/>
    </source>
</evidence>
<evidence type="ECO:0008006" key="4">
    <source>
        <dbReference type="Google" id="ProtNLM"/>
    </source>
</evidence>
<name>A0A9E7N6X5_9EURY</name>
<organism evidence="2 3">
    <name type="scientific">Natronosalvus rutilus</name>
    <dbReference type="NCBI Taxonomy" id="2953753"/>
    <lineage>
        <taxon>Archaea</taxon>
        <taxon>Methanobacteriati</taxon>
        <taxon>Methanobacteriota</taxon>
        <taxon>Stenosarchaea group</taxon>
        <taxon>Halobacteria</taxon>
        <taxon>Halobacteriales</taxon>
        <taxon>Natrialbaceae</taxon>
        <taxon>Natronosalvus</taxon>
    </lineage>
</organism>
<accession>A0A9E7N6X5</accession>
<dbReference type="GeneID" id="73291125"/>
<feature type="region of interest" description="Disordered" evidence="1">
    <location>
        <begin position="59"/>
        <end position="79"/>
    </location>
</feature>
<dbReference type="InterPro" id="IPR055985">
    <property type="entry name" value="DUF7563"/>
</dbReference>
<protein>
    <recommendedName>
        <fullName evidence="4">Small CPxCG-related zinc finger protein</fullName>
    </recommendedName>
</protein>
<dbReference type="AlphaFoldDB" id="A0A9E7N6X5"/>
<keyword evidence="3" id="KW-1185">Reference proteome</keyword>
<dbReference type="KEGG" id="sawl:NGM29_13725"/>
<evidence type="ECO:0000256" key="1">
    <source>
        <dbReference type="SAM" id="MobiDB-lite"/>
    </source>
</evidence>
<proteinExistence type="predicted"/>
<dbReference type="Pfam" id="PF24444">
    <property type="entry name" value="DUF7563"/>
    <property type="match status" value="1"/>
</dbReference>
<dbReference type="Proteomes" id="UP001056855">
    <property type="component" value="Chromosome"/>
</dbReference>
<reference evidence="2" key="1">
    <citation type="submission" date="2022-06" db="EMBL/GenBank/DDBJ databases">
        <title>Diverse halophilic archaea isolated from saline environments.</title>
        <authorList>
            <person name="Cui H.-L."/>
        </authorList>
    </citation>
    <scope>NUCLEOTIDE SEQUENCE</scope>
    <source>
        <strain evidence="2">WLHS1</strain>
    </source>
</reference>
<dbReference type="RefSeq" id="WP_254156897.1">
    <property type="nucleotide sequence ID" value="NZ_CP100355.1"/>
</dbReference>
<dbReference type="EMBL" id="CP100355">
    <property type="protein sequence ID" value="UTF52832.1"/>
    <property type="molecule type" value="Genomic_DNA"/>
</dbReference>